<evidence type="ECO:0000313" key="2">
    <source>
        <dbReference type="EMBL" id="WUR04583.1"/>
    </source>
</evidence>
<dbReference type="EMBL" id="CP142734">
    <property type="protein sequence ID" value="WUR04583.1"/>
    <property type="molecule type" value="Genomic_DNA"/>
</dbReference>
<feature type="compositionally biased region" description="Basic residues" evidence="1">
    <location>
        <begin position="416"/>
        <end position="428"/>
    </location>
</feature>
<dbReference type="Proteomes" id="UP001334084">
    <property type="component" value="Chromosome 9"/>
</dbReference>
<sequence length="428" mass="50380">MSDEFCFEFGIPFPIFHTKYKFKPKLVISDPISLKKSTFNKTSTKTDFHGRLKTIGSNTYALYIANKSNLTIVGDHNIEVYLTSNILKIDSTLKLIYIKTRKYFLSYDYKEFRIWNLKVKDFCVVNEILYTIEEDNKIGVYDEYECVRRIEYEKKLRIIRGYEEKIIIVTQDHKVVLLNVHDLTINKIINNDIVYNNSITNINSQNELDNATNNDLDGSKKTNYNTTNSATIINDSINGIMIYNDEPMKNVEIYKNYIVIKTKTFLIVKDFINNKTQKIKSITTSKYQICNNLIILNYKRGAYKYYTIDNLENNKTVLYDEICGDIDVKDERIYVLTRSGIYTFCENREVNFVKINIVWDVRKFFNILFKKYKMTKKEHKDERIEGVENGVSGMIKEDLEGMIKKKNDKKEEKVTKIIKNKKKPRGGF</sequence>
<reference evidence="2" key="1">
    <citation type="journal article" date="2024" name="BMC Genomics">
        <title>Functional annotation of a divergent genome using sequence and structure-based similarity.</title>
        <authorList>
            <person name="Svedberg D."/>
            <person name="Winiger R.R."/>
            <person name="Berg A."/>
            <person name="Sharma H."/>
            <person name="Tellgren-Roth C."/>
            <person name="Debrunner-Vossbrinck B.A."/>
            <person name="Vossbrinck C.R."/>
            <person name="Barandun J."/>
        </authorList>
    </citation>
    <scope>NUCLEOTIDE SEQUENCE</scope>
    <source>
        <strain evidence="2">Illinois isolate</strain>
    </source>
</reference>
<protein>
    <submittedName>
        <fullName evidence="2">WD40 repeat domain-containing protein</fullName>
    </submittedName>
</protein>
<dbReference type="RefSeq" id="XP_065330728.1">
    <property type="nucleotide sequence ID" value="XM_065474656.1"/>
</dbReference>
<gene>
    <name evidence="2" type="ORF">VNE69_09136</name>
</gene>
<name>A0AAX4JFF4_9MICR</name>
<feature type="region of interest" description="Disordered" evidence="1">
    <location>
        <begin position="409"/>
        <end position="428"/>
    </location>
</feature>
<organism evidence="2 3">
    <name type="scientific">Vairimorpha necatrix</name>
    <dbReference type="NCBI Taxonomy" id="6039"/>
    <lineage>
        <taxon>Eukaryota</taxon>
        <taxon>Fungi</taxon>
        <taxon>Fungi incertae sedis</taxon>
        <taxon>Microsporidia</taxon>
        <taxon>Nosematidae</taxon>
        <taxon>Vairimorpha</taxon>
    </lineage>
</organism>
<evidence type="ECO:0000313" key="3">
    <source>
        <dbReference type="Proteomes" id="UP001334084"/>
    </source>
</evidence>
<dbReference type="AlphaFoldDB" id="A0AAX4JFF4"/>
<accession>A0AAX4JFF4</accession>
<dbReference type="GeneID" id="90542415"/>
<proteinExistence type="predicted"/>
<evidence type="ECO:0000256" key="1">
    <source>
        <dbReference type="SAM" id="MobiDB-lite"/>
    </source>
</evidence>
<dbReference type="KEGG" id="vnx:VNE69_09136"/>
<keyword evidence="3" id="KW-1185">Reference proteome</keyword>